<accession>A0A7C9EC06</accession>
<evidence type="ECO:0000313" key="2">
    <source>
        <dbReference type="EMBL" id="MBA4658648.1"/>
    </source>
</evidence>
<feature type="region of interest" description="Disordered" evidence="1">
    <location>
        <begin position="1"/>
        <end position="26"/>
    </location>
</feature>
<dbReference type="AlphaFoldDB" id="A0A7C9EC06"/>
<protein>
    <submittedName>
        <fullName evidence="2">Uncharacterized protein</fullName>
    </submittedName>
</protein>
<reference evidence="2" key="2">
    <citation type="submission" date="2020-07" db="EMBL/GenBank/DDBJ databases">
        <authorList>
            <person name="Vera ALvarez R."/>
            <person name="Arias-Moreno D.M."/>
            <person name="Jimenez-Jacinto V."/>
            <person name="Jimenez-Bremont J.F."/>
            <person name="Swaminathan K."/>
            <person name="Moose S.P."/>
            <person name="Guerrero-Gonzalez M.L."/>
            <person name="Marino-Ramirez L."/>
            <person name="Landsman D."/>
            <person name="Rodriguez-Kessler M."/>
            <person name="Delgado-Sanchez P."/>
        </authorList>
    </citation>
    <scope>NUCLEOTIDE SEQUENCE</scope>
    <source>
        <tissue evidence="2">Cladode</tissue>
    </source>
</reference>
<evidence type="ECO:0000256" key="1">
    <source>
        <dbReference type="SAM" id="MobiDB-lite"/>
    </source>
</evidence>
<dbReference type="EMBL" id="GISG01201345">
    <property type="protein sequence ID" value="MBA4658648.1"/>
    <property type="molecule type" value="Transcribed_RNA"/>
</dbReference>
<proteinExistence type="predicted"/>
<reference evidence="2" key="1">
    <citation type="journal article" date="2013" name="J. Plant Res.">
        <title>Effect of fungi and light on seed germination of three Opuntia species from semiarid lands of central Mexico.</title>
        <authorList>
            <person name="Delgado-Sanchez P."/>
            <person name="Jimenez-Bremont J.F."/>
            <person name="Guerrero-Gonzalez Mde L."/>
            <person name="Flores J."/>
        </authorList>
    </citation>
    <scope>NUCLEOTIDE SEQUENCE</scope>
    <source>
        <tissue evidence="2">Cladode</tissue>
    </source>
</reference>
<sequence length="165" mass="18498">MNSRCSDFKGCGSTNPSHKVRISSSSETNVMGEYSGVTDIAMSMNCINPIYHRNPQSGRQRSLLKFTDQLGPIISCRPTKSRTVTSAEHTPKVILVHYSKGGVHTINLGHLTNLLFQSHPAQEVLYSNFNRLIWILVLHICFCHCHPPNEQKVDQEPDNPQTSHC</sequence>
<name>A0A7C9EC06_OPUST</name>
<feature type="compositionally biased region" description="Polar residues" evidence="1">
    <location>
        <begin position="12"/>
        <end position="26"/>
    </location>
</feature>
<organism evidence="2">
    <name type="scientific">Opuntia streptacantha</name>
    <name type="common">Prickly pear cactus</name>
    <name type="synonym">Opuntia cardona</name>
    <dbReference type="NCBI Taxonomy" id="393608"/>
    <lineage>
        <taxon>Eukaryota</taxon>
        <taxon>Viridiplantae</taxon>
        <taxon>Streptophyta</taxon>
        <taxon>Embryophyta</taxon>
        <taxon>Tracheophyta</taxon>
        <taxon>Spermatophyta</taxon>
        <taxon>Magnoliopsida</taxon>
        <taxon>eudicotyledons</taxon>
        <taxon>Gunneridae</taxon>
        <taxon>Pentapetalae</taxon>
        <taxon>Caryophyllales</taxon>
        <taxon>Cactineae</taxon>
        <taxon>Cactaceae</taxon>
        <taxon>Opuntioideae</taxon>
        <taxon>Opuntia</taxon>
    </lineage>
</organism>